<feature type="transmembrane region" description="Helical" evidence="5">
    <location>
        <begin position="144"/>
        <end position="167"/>
    </location>
</feature>
<sequence length="260" mass="29962">MPTPLEILLDPVSLIILAIYAVLMIWEALFPARQLPLVKYWKLKGMIFFVLFFYLSSYLPLIWDGYLAEYQLMDLTGLGTLWGALVGVLLYQFGVYVWHRAMHRSNVLWRVFHQMHHSVERIDTYSAFIFSPMDMIGFTALGSLLLVLVAGFTPQAATVIILVNTFFSMFQHSNIRTPAWLGYIVQRPEAHALHHAKGIHAYNYGDITIYDILFGTWKNPKDFEYENGFYMGASSKITDMLLFKDILETNDSKSTEKNPQ</sequence>
<comment type="subcellular location">
    <subcellularLocation>
        <location evidence="1">Membrane</location>
    </subcellularLocation>
</comment>
<gene>
    <name evidence="7" type="ordered locus">Murru_3014</name>
</gene>
<feature type="transmembrane region" description="Helical" evidence="5">
    <location>
        <begin position="12"/>
        <end position="31"/>
    </location>
</feature>
<reference evidence="8" key="1">
    <citation type="submission" date="2011-08" db="EMBL/GenBank/DDBJ databases">
        <title>The complete genome of Muricauda ruestringensis DSM 13258.</title>
        <authorList>
            <person name="Lucas S."/>
            <person name="Han J."/>
            <person name="Lapidus A."/>
            <person name="Bruce D."/>
            <person name="Goodwin L."/>
            <person name="Pitluck S."/>
            <person name="Peters L."/>
            <person name="Kyrpides N."/>
            <person name="Mavromatis K."/>
            <person name="Ivanova N."/>
            <person name="Ovchinnikova G."/>
            <person name="Teshima H."/>
            <person name="Detter J.C."/>
            <person name="Tapia R."/>
            <person name="Han C."/>
            <person name="Land M."/>
            <person name="Hauser L."/>
            <person name="Markowitz V."/>
            <person name="Cheng J.-F."/>
            <person name="Hugenholtz P."/>
            <person name="Woyke T."/>
            <person name="Wu D."/>
            <person name="Spring S."/>
            <person name="Schroeder M."/>
            <person name="Brambilla E."/>
            <person name="Klenk H.-P."/>
            <person name="Eisen J.A."/>
        </authorList>
    </citation>
    <scope>NUCLEOTIDE SEQUENCE [LARGE SCALE GENOMIC DNA]</scope>
    <source>
        <strain evidence="8">DSM 13258 / LMG 19739 / B1</strain>
    </source>
</reference>
<dbReference type="GO" id="GO:0008610">
    <property type="term" value="P:lipid biosynthetic process"/>
    <property type="evidence" value="ECO:0007669"/>
    <property type="project" value="InterPro"/>
</dbReference>
<evidence type="ECO:0000313" key="7">
    <source>
        <dbReference type="EMBL" id="AEM72035.1"/>
    </source>
</evidence>
<dbReference type="PANTHER" id="PTHR11863">
    <property type="entry name" value="STEROL DESATURASE"/>
    <property type="match status" value="1"/>
</dbReference>
<dbReference type="GO" id="GO:0016491">
    <property type="term" value="F:oxidoreductase activity"/>
    <property type="evidence" value="ECO:0007669"/>
    <property type="project" value="InterPro"/>
</dbReference>
<feature type="transmembrane region" description="Helical" evidence="5">
    <location>
        <begin position="43"/>
        <end position="63"/>
    </location>
</feature>
<dbReference type="KEGG" id="mrs:Murru_3014"/>
<dbReference type="InterPro" id="IPR050307">
    <property type="entry name" value="Sterol_Desaturase_Related"/>
</dbReference>
<organism evidence="7 8">
    <name type="scientific">Allomuricauda ruestringensis (strain DSM 13258 / CIP 107369 / LMG 19739 / B1)</name>
    <name type="common">Muricauda ruestringensis</name>
    <dbReference type="NCBI Taxonomy" id="886377"/>
    <lineage>
        <taxon>Bacteria</taxon>
        <taxon>Pseudomonadati</taxon>
        <taxon>Bacteroidota</taxon>
        <taxon>Flavobacteriia</taxon>
        <taxon>Flavobacteriales</taxon>
        <taxon>Flavobacteriaceae</taxon>
        <taxon>Flagellimonas</taxon>
    </lineage>
</organism>
<feature type="transmembrane region" description="Helical" evidence="5">
    <location>
        <begin position="75"/>
        <end position="98"/>
    </location>
</feature>
<dbReference type="GO" id="GO:0005506">
    <property type="term" value="F:iron ion binding"/>
    <property type="evidence" value="ECO:0007669"/>
    <property type="project" value="InterPro"/>
</dbReference>
<dbReference type="OrthoDB" id="9770329at2"/>
<dbReference type="AlphaFoldDB" id="G2PK50"/>
<reference evidence="7 8" key="2">
    <citation type="journal article" date="2012" name="Stand. Genomic Sci.">
        <title>Complete genome sequence of the facultatively anaerobic, appendaged bacterium Muricauda ruestringensis type strain (B1(T)).</title>
        <authorList>
            <person name="Huntemann M."/>
            <person name="Teshima H."/>
            <person name="Lapidus A."/>
            <person name="Nolan M."/>
            <person name="Lucas S."/>
            <person name="Hammon N."/>
            <person name="Deshpande S."/>
            <person name="Cheng J.F."/>
            <person name="Tapia R."/>
            <person name="Goodwin L.A."/>
            <person name="Pitluck S."/>
            <person name="Liolios K."/>
            <person name="Pagani I."/>
            <person name="Ivanova N."/>
            <person name="Mavromatis K."/>
            <person name="Mikhailova N."/>
            <person name="Pati A."/>
            <person name="Chen A."/>
            <person name="Palaniappan K."/>
            <person name="Land M."/>
            <person name="Hauser L."/>
            <person name="Pan C."/>
            <person name="Brambilla E.M."/>
            <person name="Rohde M."/>
            <person name="Spring S."/>
            <person name="Goker M."/>
            <person name="Detter J.C."/>
            <person name="Bristow J."/>
            <person name="Eisen J.A."/>
            <person name="Markowitz V."/>
            <person name="Hugenholtz P."/>
            <person name="Kyrpides N.C."/>
            <person name="Klenk H.P."/>
            <person name="Woyke T."/>
        </authorList>
    </citation>
    <scope>NUCLEOTIDE SEQUENCE [LARGE SCALE GENOMIC DNA]</scope>
    <source>
        <strain evidence="8">DSM 13258 / LMG 19739 / B1</strain>
    </source>
</reference>
<keyword evidence="3 5" id="KW-1133">Transmembrane helix</keyword>
<evidence type="ECO:0000256" key="5">
    <source>
        <dbReference type="SAM" id="Phobius"/>
    </source>
</evidence>
<evidence type="ECO:0000256" key="3">
    <source>
        <dbReference type="ARBA" id="ARBA00022989"/>
    </source>
</evidence>
<dbReference type="STRING" id="886377.Murru_3014"/>
<evidence type="ECO:0000256" key="2">
    <source>
        <dbReference type="ARBA" id="ARBA00022692"/>
    </source>
</evidence>
<evidence type="ECO:0000256" key="4">
    <source>
        <dbReference type="ARBA" id="ARBA00023136"/>
    </source>
</evidence>
<dbReference type="eggNOG" id="COG3000">
    <property type="taxonomic scope" value="Bacteria"/>
</dbReference>
<dbReference type="EMBL" id="CP002999">
    <property type="protein sequence ID" value="AEM72035.1"/>
    <property type="molecule type" value="Genomic_DNA"/>
</dbReference>
<evidence type="ECO:0000256" key="1">
    <source>
        <dbReference type="ARBA" id="ARBA00004370"/>
    </source>
</evidence>
<dbReference type="InterPro" id="IPR006694">
    <property type="entry name" value="Fatty_acid_hydroxylase"/>
</dbReference>
<dbReference type="Pfam" id="PF04116">
    <property type="entry name" value="FA_hydroxylase"/>
    <property type="match status" value="1"/>
</dbReference>
<dbReference type="GO" id="GO:0016020">
    <property type="term" value="C:membrane"/>
    <property type="evidence" value="ECO:0007669"/>
    <property type="project" value="UniProtKB-SubCell"/>
</dbReference>
<evidence type="ECO:0000313" key="8">
    <source>
        <dbReference type="Proteomes" id="UP000008908"/>
    </source>
</evidence>
<keyword evidence="4 5" id="KW-0472">Membrane</keyword>
<dbReference type="Proteomes" id="UP000008908">
    <property type="component" value="Chromosome"/>
</dbReference>
<accession>G2PK50</accession>
<keyword evidence="8" id="KW-1185">Reference proteome</keyword>
<feature type="domain" description="Fatty acid hydroxylase" evidence="6">
    <location>
        <begin position="85"/>
        <end position="216"/>
    </location>
</feature>
<protein>
    <submittedName>
        <fullName evidence="7">Fatty acid hydroxylase</fullName>
    </submittedName>
</protein>
<keyword evidence="2 5" id="KW-0812">Transmembrane</keyword>
<evidence type="ECO:0000259" key="6">
    <source>
        <dbReference type="Pfam" id="PF04116"/>
    </source>
</evidence>
<dbReference type="RefSeq" id="WP_014034314.1">
    <property type="nucleotide sequence ID" value="NC_015945.1"/>
</dbReference>
<dbReference type="HOGENOM" id="CLU_033631_3_1_10"/>
<proteinExistence type="predicted"/>
<name>G2PK50_ALLRU</name>